<reference evidence="1 2" key="1">
    <citation type="submission" date="2010-05" db="EMBL/GenBank/DDBJ databases">
        <title>The Genome Sequence of Thecamonas trahens ATCC 50062.</title>
        <authorList>
            <consortium name="The Broad Institute Genome Sequencing Platform"/>
            <person name="Russ C."/>
            <person name="Cuomo C."/>
            <person name="Shea T."/>
            <person name="Young S.K."/>
            <person name="Zeng Q."/>
            <person name="Koehrsen M."/>
            <person name="Haas B."/>
            <person name="Borodovsky M."/>
            <person name="Guigo R."/>
            <person name="Alvarado L."/>
            <person name="Berlin A."/>
            <person name="Bochicchio J."/>
            <person name="Borenstein D."/>
            <person name="Chapman S."/>
            <person name="Chen Z."/>
            <person name="Freedman E."/>
            <person name="Gellesch M."/>
            <person name="Goldberg J."/>
            <person name="Griggs A."/>
            <person name="Gujja S."/>
            <person name="Heilman E."/>
            <person name="Heiman D."/>
            <person name="Hepburn T."/>
            <person name="Howarth C."/>
            <person name="Jen D."/>
            <person name="Larson L."/>
            <person name="Mehta T."/>
            <person name="Park D."/>
            <person name="Pearson M."/>
            <person name="Roberts A."/>
            <person name="Saif S."/>
            <person name="Shenoy N."/>
            <person name="Sisk P."/>
            <person name="Stolte C."/>
            <person name="Sykes S."/>
            <person name="Thomson T."/>
            <person name="Walk T."/>
            <person name="White J."/>
            <person name="Yandava C."/>
            <person name="Burger G."/>
            <person name="Gray M.W."/>
            <person name="Holland P.W.H."/>
            <person name="King N."/>
            <person name="Lang F.B.F."/>
            <person name="Roger A.J."/>
            <person name="Ruiz-Trillo I."/>
            <person name="Lander E."/>
            <person name="Nusbaum C."/>
        </authorList>
    </citation>
    <scope>NUCLEOTIDE SEQUENCE [LARGE SCALE GENOMIC DNA]</scope>
    <source>
        <strain evidence="1 2">ATCC 50062</strain>
    </source>
</reference>
<organism evidence="1 2">
    <name type="scientific">Thecamonas trahens ATCC 50062</name>
    <dbReference type="NCBI Taxonomy" id="461836"/>
    <lineage>
        <taxon>Eukaryota</taxon>
        <taxon>Apusozoa</taxon>
        <taxon>Apusomonadida</taxon>
        <taxon>Apusomonadidae</taxon>
        <taxon>Thecamonas</taxon>
    </lineage>
</organism>
<evidence type="ECO:0000313" key="1">
    <source>
        <dbReference type="EMBL" id="KNC54447.1"/>
    </source>
</evidence>
<name>A0A0L0DQ68_THETB</name>
<dbReference type="RefSeq" id="XP_013753603.1">
    <property type="nucleotide sequence ID" value="XM_013898149.1"/>
</dbReference>
<accession>A0A0L0DQ68</accession>
<dbReference type="GeneID" id="25568661"/>
<evidence type="ECO:0000313" key="2">
    <source>
        <dbReference type="Proteomes" id="UP000054408"/>
    </source>
</evidence>
<dbReference type="AlphaFoldDB" id="A0A0L0DQ68"/>
<keyword evidence="2" id="KW-1185">Reference proteome</keyword>
<dbReference type="EMBL" id="GL349490">
    <property type="protein sequence ID" value="KNC54447.1"/>
    <property type="molecule type" value="Genomic_DNA"/>
</dbReference>
<protein>
    <submittedName>
        <fullName evidence="1">Uncharacterized protein</fullName>
    </submittedName>
</protein>
<sequence length="122" mass="14062">MSRKPKALILQSPELTRKFQAGDNVVYLYEGHYMQDHVRKSNLEERMAVPNYEHISKSPLNAIGVKYYCVVESVQRSNDQDWVAVLVVNDVTSKFFGYRFTVTHINSHYSVDSVILADLTLH</sequence>
<gene>
    <name evidence="1" type="ORF">AMSG_10442</name>
</gene>
<dbReference type="Proteomes" id="UP000054408">
    <property type="component" value="Unassembled WGS sequence"/>
</dbReference>
<proteinExistence type="predicted"/>